<feature type="region of interest" description="Disordered" evidence="1">
    <location>
        <begin position="110"/>
        <end position="154"/>
    </location>
</feature>
<reference evidence="2" key="3">
    <citation type="submission" date="2015-04" db="UniProtKB">
        <authorList>
            <consortium name="EnsemblPlants"/>
        </authorList>
    </citation>
    <scope>IDENTIFICATION</scope>
</reference>
<dbReference type="eggNOG" id="KOG0276">
    <property type="taxonomic scope" value="Eukaryota"/>
</dbReference>
<protein>
    <submittedName>
        <fullName evidence="2">Uncharacterized protein</fullName>
    </submittedName>
</protein>
<reference evidence="3" key="2">
    <citation type="submission" date="2013-12" db="EMBL/GenBank/DDBJ databases">
        <authorList>
            <person name="Yu Y."/>
            <person name="Lee S."/>
            <person name="de Baynast K."/>
            <person name="Wissotski M."/>
            <person name="Liu L."/>
            <person name="Talag J."/>
            <person name="Goicoechea J."/>
            <person name="Angelova A."/>
            <person name="Jetty R."/>
            <person name="Kudrna D."/>
            <person name="Golser W."/>
            <person name="Rivera L."/>
            <person name="Zhang J."/>
            <person name="Wing R."/>
        </authorList>
    </citation>
    <scope>NUCLEOTIDE SEQUENCE</scope>
</reference>
<dbReference type="AlphaFoldDB" id="A0A0D9XU72"/>
<dbReference type="Gramene" id="LPERR11G16220.1">
    <property type="protein sequence ID" value="LPERR11G16220.1"/>
    <property type="gene ID" value="LPERR11G16220"/>
</dbReference>
<dbReference type="EnsemblPlants" id="LPERR11G16220.1">
    <property type="protein sequence ID" value="LPERR11G16220.1"/>
    <property type="gene ID" value="LPERR11G16220"/>
</dbReference>
<evidence type="ECO:0000313" key="2">
    <source>
        <dbReference type="EnsemblPlants" id="LPERR11G16220.1"/>
    </source>
</evidence>
<keyword evidence="3" id="KW-1185">Reference proteome</keyword>
<evidence type="ECO:0000256" key="1">
    <source>
        <dbReference type="SAM" id="MobiDB-lite"/>
    </source>
</evidence>
<feature type="compositionally biased region" description="Basic and acidic residues" evidence="1">
    <location>
        <begin position="110"/>
        <end position="119"/>
    </location>
</feature>
<feature type="compositionally biased region" description="Basic and acidic residues" evidence="1">
    <location>
        <begin position="143"/>
        <end position="154"/>
    </location>
</feature>
<reference evidence="2 3" key="1">
    <citation type="submission" date="2012-08" db="EMBL/GenBank/DDBJ databases">
        <title>Oryza genome evolution.</title>
        <authorList>
            <person name="Wing R.A."/>
        </authorList>
    </citation>
    <scope>NUCLEOTIDE SEQUENCE</scope>
</reference>
<sequence length="201" mass="22527">MDLHPTEPWILSSLYSGSFCIWNYLTQVQYKVHNIVSPTVIFECLTAVPQGREDSGPDPVTTAGNAGQEILRGMDSKGQANGGRMALTDVTNNITALQITPSDGVLRKKEETNRKQREYRARKKAEANNPYHDESVNAQVGKVPDEKTIERNKKRRENCAMKKIDSNTVDNSVIMCTPTQTRTTFLYNQNESDDARQSGMT</sequence>
<evidence type="ECO:0000313" key="3">
    <source>
        <dbReference type="Proteomes" id="UP000032180"/>
    </source>
</evidence>
<organism evidence="2 3">
    <name type="scientific">Leersia perrieri</name>
    <dbReference type="NCBI Taxonomy" id="77586"/>
    <lineage>
        <taxon>Eukaryota</taxon>
        <taxon>Viridiplantae</taxon>
        <taxon>Streptophyta</taxon>
        <taxon>Embryophyta</taxon>
        <taxon>Tracheophyta</taxon>
        <taxon>Spermatophyta</taxon>
        <taxon>Magnoliopsida</taxon>
        <taxon>Liliopsida</taxon>
        <taxon>Poales</taxon>
        <taxon>Poaceae</taxon>
        <taxon>BOP clade</taxon>
        <taxon>Oryzoideae</taxon>
        <taxon>Oryzeae</taxon>
        <taxon>Oryzinae</taxon>
        <taxon>Leersia</taxon>
    </lineage>
</organism>
<accession>A0A0D9XU72</accession>
<dbReference type="STRING" id="77586.A0A0D9XU72"/>
<proteinExistence type="predicted"/>
<dbReference type="HOGENOM" id="CLU_1463317_0_0_1"/>
<dbReference type="Proteomes" id="UP000032180">
    <property type="component" value="Chromosome 11"/>
</dbReference>
<name>A0A0D9XU72_9ORYZ</name>